<evidence type="ECO:0000313" key="2">
    <source>
        <dbReference type="EMBL" id="GAA1659832.1"/>
    </source>
</evidence>
<proteinExistence type="predicted"/>
<evidence type="ECO:0000259" key="1">
    <source>
        <dbReference type="Pfam" id="PF05685"/>
    </source>
</evidence>
<keyword evidence="3" id="KW-1185">Reference proteome</keyword>
<feature type="domain" description="Putative restriction endonuclease" evidence="1">
    <location>
        <begin position="7"/>
        <end position="119"/>
    </location>
</feature>
<sequence length="135" mass="14742">MDLPLTHRWAVTAIEDALQLHRPSDAYVFQSTAVHLADTTVIPDLLVVQEETPFHGDAYDAGGVLLVVEVGQASSAVYADSGVPSYWRIDPDLTLSCFHLRDGSYELATAAGLGEHLTVDFPWPISFAVDHLRLP</sequence>
<dbReference type="Pfam" id="PF05685">
    <property type="entry name" value="Uma2"/>
    <property type="match status" value="1"/>
</dbReference>
<dbReference type="Gene3D" id="3.90.1570.10">
    <property type="entry name" value="tt1808, chain A"/>
    <property type="match status" value="1"/>
</dbReference>
<dbReference type="CDD" id="cd06260">
    <property type="entry name" value="DUF820-like"/>
    <property type="match status" value="1"/>
</dbReference>
<name>A0ABN2FUD5_9ACTN</name>
<protein>
    <recommendedName>
        <fullName evidence="1">Putative restriction endonuclease domain-containing protein</fullName>
    </recommendedName>
</protein>
<dbReference type="InterPro" id="IPR008538">
    <property type="entry name" value="Uma2"/>
</dbReference>
<dbReference type="RefSeq" id="WP_344306977.1">
    <property type="nucleotide sequence ID" value="NZ_BAAANY010000002.1"/>
</dbReference>
<dbReference type="Proteomes" id="UP001500618">
    <property type="component" value="Unassembled WGS sequence"/>
</dbReference>
<organism evidence="2 3">
    <name type="scientific">Fodinicola feengrottensis</name>
    <dbReference type="NCBI Taxonomy" id="435914"/>
    <lineage>
        <taxon>Bacteria</taxon>
        <taxon>Bacillati</taxon>
        <taxon>Actinomycetota</taxon>
        <taxon>Actinomycetes</taxon>
        <taxon>Mycobacteriales</taxon>
        <taxon>Fodinicola</taxon>
    </lineage>
</organism>
<dbReference type="SUPFAM" id="SSF52980">
    <property type="entry name" value="Restriction endonuclease-like"/>
    <property type="match status" value="1"/>
</dbReference>
<gene>
    <name evidence="2" type="ORF">GCM10009765_06520</name>
</gene>
<comment type="caution">
    <text evidence="2">The sequence shown here is derived from an EMBL/GenBank/DDBJ whole genome shotgun (WGS) entry which is preliminary data.</text>
</comment>
<reference evidence="2 3" key="1">
    <citation type="journal article" date="2019" name="Int. J. Syst. Evol. Microbiol.">
        <title>The Global Catalogue of Microorganisms (GCM) 10K type strain sequencing project: providing services to taxonomists for standard genome sequencing and annotation.</title>
        <authorList>
            <consortium name="The Broad Institute Genomics Platform"/>
            <consortium name="The Broad Institute Genome Sequencing Center for Infectious Disease"/>
            <person name="Wu L."/>
            <person name="Ma J."/>
        </authorList>
    </citation>
    <scope>NUCLEOTIDE SEQUENCE [LARGE SCALE GENOMIC DNA]</scope>
    <source>
        <strain evidence="2 3">JCM 14718</strain>
    </source>
</reference>
<dbReference type="InterPro" id="IPR011335">
    <property type="entry name" value="Restrct_endonuc-II-like"/>
</dbReference>
<dbReference type="EMBL" id="BAAANY010000002">
    <property type="protein sequence ID" value="GAA1659832.1"/>
    <property type="molecule type" value="Genomic_DNA"/>
</dbReference>
<evidence type="ECO:0000313" key="3">
    <source>
        <dbReference type="Proteomes" id="UP001500618"/>
    </source>
</evidence>
<dbReference type="InterPro" id="IPR012296">
    <property type="entry name" value="Nuclease_put_TT1808"/>
</dbReference>
<accession>A0ABN2FUD5</accession>